<dbReference type="EMBL" id="CP041692">
    <property type="protein sequence ID" value="QDP95985.1"/>
    <property type="molecule type" value="Genomic_DNA"/>
</dbReference>
<reference evidence="1 2" key="1">
    <citation type="submission" date="2019-07" db="EMBL/GenBank/DDBJ databases">
        <title>Microlunatus dokdonensis sp. nov. isolated from the rhizospheric soil of the wild plant Elymus tsukushiensis.</title>
        <authorList>
            <person name="Ghim S.-Y."/>
            <person name="Hwang Y.-J."/>
            <person name="Son J.-S."/>
            <person name="Shin J.-H."/>
        </authorList>
    </citation>
    <scope>NUCLEOTIDE SEQUENCE [LARGE SCALE GENOMIC DNA]</scope>
    <source>
        <strain evidence="1 2">KUDC0627</strain>
    </source>
</reference>
<dbReference type="Gene3D" id="3.30.460.10">
    <property type="entry name" value="Beta Polymerase, domain 2"/>
    <property type="match status" value="1"/>
</dbReference>
<dbReference type="RefSeq" id="WP_143985951.1">
    <property type="nucleotide sequence ID" value="NZ_CP041692.1"/>
</dbReference>
<dbReference type="Proteomes" id="UP000319263">
    <property type="component" value="Chromosome"/>
</dbReference>
<protein>
    <submittedName>
        <fullName evidence="1">GrpB family protein</fullName>
    </submittedName>
</protein>
<gene>
    <name evidence="1" type="ORF">FOE78_08815</name>
</gene>
<evidence type="ECO:0000313" key="1">
    <source>
        <dbReference type="EMBL" id="QDP95985.1"/>
    </source>
</evidence>
<dbReference type="PANTHER" id="PTHR34822">
    <property type="entry name" value="GRPB DOMAIN PROTEIN (AFU_ORTHOLOGUE AFUA_1G01530)"/>
    <property type="match status" value="1"/>
</dbReference>
<evidence type="ECO:0000313" key="2">
    <source>
        <dbReference type="Proteomes" id="UP000319263"/>
    </source>
</evidence>
<sequence>MRLDRIQIEDYDPNWPRLFEQQVRIVTPTLADCLLMPIEHIGSTSVPGLPAKPIIDMLGVVDSYDAVAAALSGLADVNWLLAPEPGDETARKYSLCYPSIELRTHHLHIVESTWGWQDLLVYRDYLRTHPDAVAAYAGLKRRLAAANDQDRPRYRAAKAPFIQETLVAARQWHAAGANPTDQ</sequence>
<dbReference type="InterPro" id="IPR007344">
    <property type="entry name" value="GrpB/CoaE"/>
</dbReference>
<proteinExistence type="predicted"/>
<name>A0A516PXT0_9ACTN</name>
<accession>A0A516PXT0</accession>
<organism evidence="1 2">
    <name type="scientific">Microlunatus elymi</name>
    <dbReference type="NCBI Taxonomy" id="2596828"/>
    <lineage>
        <taxon>Bacteria</taxon>
        <taxon>Bacillati</taxon>
        <taxon>Actinomycetota</taxon>
        <taxon>Actinomycetes</taxon>
        <taxon>Propionibacteriales</taxon>
        <taxon>Propionibacteriaceae</taxon>
        <taxon>Microlunatus</taxon>
    </lineage>
</organism>
<dbReference type="InterPro" id="IPR043519">
    <property type="entry name" value="NT_sf"/>
</dbReference>
<dbReference type="Pfam" id="PF04229">
    <property type="entry name" value="GrpB"/>
    <property type="match status" value="1"/>
</dbReference>
<dbReference type="KEGG" id="mik:FOE78_08815"/>
<dbReference type="SUPFAM" id="SSF81301">
    <property type="entry name" value="Nucleotidyltransferase"/>
    <property type="match status" value="1"/>
</dbReference>
<dbReference type="PANTHER" id="PTHR34822:SF1">
    <property type="entry name" value="GRPB FAMILY PROTEIN"/>
    <property type="match status" value="1"/>
</dbReference>
<dbReference type="OrthoDB" id="9799092at2"/>
<dbReference type="AlphaFoldDB" id="A0A516PXT0"/>
<keyword evidence="2" id="KW-1185">Reference proteome</keyword>